<protein>
    <submittedName>
        <fullName evidence="3">Uncharacterized protein</fullName>
    </submittedName>
</protein>
<sequence length="393" mass="44292">MLESLKKKTLLGNLWCIIVLGIVTAALGVVFGSGIVKMLAGPAYFDPLDDHEDILSLQGQYITMDVDTLIDYYAETVRSESGKRDEVSAREYIMPINTPDATIYIGLEVPASKIDDAEAVVDDTARMLDDEDGNYEWDGSYVTVRGTLKRMDDETKQLWEDYFIDAGFSYDDIGLEDGCTFLPLVLTDDEIDGSDTFVLGFMGIVILLVLALLIWFVVRSLTGGFQKQIRNYIKASDDPQATEQALDRFYEDTMQDGKVRMSRSWLMYDKGGNSWVLAGDDVVWAYQYTVRHKAYGILTVRKELMVRVFGAKEKRACHDIYVRNEDEAQEILQQMARTYPDALIGYDQDIERKYRANPAAFHQAVITARHAPAAPAAEPTEPAQEPESKPLYT</sequence>
<accession>A0A943DI09</accession>
<feature type="transmembrane region" description="Helical" evidence="2">
    <location>
        <begin position="12"/>
        <end position="36"/>
    </location>
</feature>
<dbReference type="InterPro" id="IPR046555">
    <property type="entry name" value="DUF6709"/>
</dbReference>
<dbReference type="Proteomes" id="UP000759273">
    <property type="component" value="Unassembled WGS sequence"/>
</dbReference>
<feature type="transmembrane region" description="Helical" evidence="2">
    <location>
        <begin position="197"/>
        <end position="218"/>
    </location>
</feature>
<evidence type="ECO:0000313" key="3">
    <source>
        <dbReference type="EMBL" id="MBS5332833.1"/>
    </source>
</evidence>
<keyword evidence="2" id="KW-0472">Membrane</keyword>
<comment type="caution">
    <text evidence="3">The sequence shown here is derived from an EMBL/GenBank/DDBJ whole genome shotgun (WGS) entry which is preliminary data.</text>
</comment>
<evidence type="ECO:0000256" key="2">
    <source>
        <dbReference type="SAM" id="Phobius"/>
    </source>
</evidence>
<keyword evidence="2" id="KW-0812">Transmembrane</keyword>
<keyword evidence="2" id="KW-1133">Transmembrane helix</keyword>
<dbReference type="Pfam" id="PF20456">
    <property type="entry name" value="DUF6709"/>
    <property type="match status" value="1"/>
</dbReference>
<gene>
    <name evidence="3" type="ORF">KHY36_09940</name>
</gene>
<feature type="compositionally biased region" description="Low complexity" evidence="1">
    <location>
        <begin position="371"/>
        <end position="385"/>
    </location>
</feature>
<evidence type="ECO:0000313" key="4">
    <source>
        <dbReference type="Proteomes" id="UP000759273"/>
    </source>
</evidence>
<evidence type="ECO:0000256" key="1">
    <source>
        <dbReference type="SAM" id="MobiDB-lite"/>
    </source>
</evidence>
<organism evidence="3 4">
    <name type="scientific">Subdoligranulum variabile</name>
    <dbReference type="NCBI Taxonomy" id="214851"/>
    <lineage>
        <taxon>Bacteria</taxon>
        <taxon>Bacillati</taxon>
        <taxon>Bacillota</taxon>
        <taxon>Clostridia</taxon>
        <taxon>Eubacteriales</taxon>
        <taxon>Oscillospiraceae</taxon>
        <taxon>Subdoligranulum</taxon>
    </lineage>
</organism>
<name>A0A943DI09_9FIRM</name>
<feature type="region of interest" description="Disordered" evidence="1">
    <location>
        <begin position="371"/>
        <end position="393"/>
    </location>
</feature>
<dbReference type="AlphaFoldDB" id="A0A943DI09"/>
<proteinExistence type="predicted"/>
<dbReference type="EMBL" id="JAGZGG010000023">
    <property type="protein sequence ID" value="MBS5332833.1"/>
    <property type="molecule type" value="Genomic_DNA"/>
</dbReference>
<reference evidence="3" key="1">
    <citation type="submission" date="2021-02" db="EMBL/GenBank/DDBJ databases">
        <title>Infant gut strain persistence is associated with maternal origin, phylogeny, and functional potential including surface adhesion and iron acquisition.</title>
        <authorList>
            <person name="Lou Y.C."/>
        </authorList>
    </citation>
    <scope>NUCLEOTIDE SEQUENCE</scope>
    <source>
        <strain evidence="3">L3_101_000M1_dasL3_101_000M1_concoct_87</strain>
    </source>
</reference>